<evidence type="ECO:0000259" key="2">
    <source>
        <dbReference type="SMART" id="SM00903"/>
    </source>
</evidence>
<evidence type="ECO:0000256" key="1">
    <source>
        <dbReference type="ARBA" id="ARBA00023002"/>
    </source>
</evidence>
<dbReference type="Gene3D" id="2.30.110.10">
    <property type="entry name" value="Electron Transport, Fmn-binding Protein, Chain A"/>
    <property type="match status" value="1"/>
</dbReference>
<evidence type="ECO:0000313" key="4">
    <source>
        <dbReference type="Proteomes" id="UP001518989"/>
    </source>
</evidence>
<keyword evidence="4" id="KW-1185">Reference proteome</keyword>
<comment type="caution">
    <text evidence="3">The sequence shown here is derived from an EMBL/GenBank/DDBJ whole genome shotgun (WGS) entry which is preliminary data.</text>
</comment>
<dbReference type="EMBL" id="JACTNG010000001">
    <property type="protein sequence ID" value="MBO1077658.1"/>
    <property type="molecule type" value="Genomic_DNA"/>
</dbReference>
<name>A0ABS3KM56_9PROT</name>
<proteinExistence type="predicted"/>
<evidence type="ECO:0000313" key="3">
    <source>
        <dbReference type="EMBL" id="MBO1077658.1"/>
    </source>
</evidence>
<dbReference type="PANTHER" id="PTHR30466:SF1">
    <property type="entry name" value="FMN REDUCTASE (NADH) RUTF"/>
    <property type="match status" value="1"/>
</dbReference>
<dbReference type="PANTHER" id="PTHR30466">
    <property type="entry name" value="FLAVIN REDUCTASE"/>
    <property type="match status" value="1"/>
</dbReference>
<dbReference type="InterPro" id="IPR012349">
    <property type="entry name" value="Split_barrel_FMN-bd"/>
</dbReference>
<dbReference type="InterPro" id="IPR002563">
    <property type="entry name" value="Flavin_Rdtase-like_dom"/>
</dbReference>
<dbReference type="SMART" id="SM00903">
    <property type="entry name" value="Flavin_Reduct"/>
    <property type="match status" value="1"/>
</dbReference>
<accession>A0ABS3KM56</accession>
<dbReference type="RefSeq" id="WP_207415072.1">
    <property type="nucleotide sequence ID" value="NZ_CP061177.1"/>
</dbReference>
<reference evidence="3 4" key="1">
    <citation type="submission" date="2020-09" db="EMBL/GenBank/DDBJ databases">
        <title>Roseomonas.</title>
        <authorList>
            <person name="Zhu W."/>
        </authorList>
    </citation>
    <scope>NUCLEOTIDE SEQUENCE [LARGE SCALE GENOMIC DNA]</scope>
    <source>
        <strain evidence="3 4">573</strain>
    </source>
</reference>
<protein>
    <submittedName>
        <fullName evidence="3">Flavin reductase</fullName>
    </submittedName>
</protein>
<feature type="domain" description="Flavin reductase like" evidence="2">
    <location>
        <begin position="12"/>
        <end position="159"/>
    </location>
</feature>
<dbReference type="Proteomes" id="UP001518989">
    <property type="component" value="Unassembled WGS sequence"/>
</dbReference>
<organism evidence="3 4">
    <name type="scientific">Roseomonas haemaphysalidis</name>
    <dbReference type="NCBI Taxonomy" id="2768162"/>
    <lineage>
        <taxon>Bacteria</taxon>
        <taxon>Pseudomonadati</taxon>
        <taxon>Pseudomonadota</taxon>
        <taxon>Alphaproteobacteria</taxon>
        <taxon>Acetobacterales</taxon>
        <taxon>Roseomonadaceae</taxon>
        <taxon>Roseomonas</taxon>
    </lineage>
</organism>
<sequence>MPVTRPEFRDAMARLGAAVNVITSRGPGGLAGLTASAVCSVTDDPATILVCINRTSDNNAIIKANGVVCINVLAAGQQDVSNVFAGATKCSVAERFETGTWDTMETGCPTLQGAAVVMDCRVDEVLEKGTHSVFFAQVAALRLTGPSSALMYWGRGYHPLGETAA</sequence>
<gene>
    <name evidence="3" type="ORF">IAI61_01345</name>
</gene>
<keyword evidence="1" id="KW-0560">Oxidoreductase</keyword>
<dbReference type="Pfam" id="PF01613">
    <property type="entry name" value="Flavin_Reduct"/>
    <property type="match status" value="1"/>
</dbReference>
<dbReference type="InterPro" id="IPR050268">
    <property type="entry name" value="NADH-dep_flavin_reductase"/>
</dbReference>
<dbReference type="SUPFAM" id="SSF50475">
    <property type="entry name" value="FMN-binding split barrel"/>
    <property type="match status" value="1"/>
</dbReference>